<protein>
    <submittedName>
        <fullName evidence="1">HEAT repeat domain-containing protein</fullName>
    </submittedName>
</protein>
<dbReference type="SUPFAM" id="SSF48371">
    <property type="entry name" value="ARM repeat"/>
    <property type="match status" value="1"/>
</dbReference>
<accession>A0A7G9WFN5</accession>
<evidence type="ECO:0000313" key="2">
    <source>
        <dbReference type="Proteomes" id="UP000516046"/>
    </source>
</evidence>
<dbReference type="InterPro" id="IPR011989">
    <property type="entry name" value="ARM-like"/>
</dbReference>
<dbReference type="RefSeq" id="WP_212506568.1">
    <property type="nucleotide sequence ID" value="NZ_CP060696.1"/>
</dbReference>
<dbReference type="Gene3D" id="1.25.10.10">
    <property type="entry name" value="Leucine-rich Repeat Variant"/>
    <property type="match status" value="1"/>
</dbReference>
<dbReference type="KEGG" id="caml:H6X83_11210"/>
<gene>
    <name evidence="1" type="ORF">H6X83_11210</name>
</gene>
<dbReference type="InterPro" id="IPR016024">
    <property type="entry name" value="ARM-type_fold"/>
</dbReference>
<reference evidence="1 2" key="1">
    <citation type="submission" date="2020-08" db="EMBL/GenBank/DDBJ databases">
        <authorList>
            <person name="Ren C."/>
            <person name="Gu Y."/>
            <person name="Xu Y."/>
        </authorList>
    </citation>
    <scope>NUCLEOTIDE SEQUENCE [LARGE SCALE GENOMIC DNA]</scope>
    <source>
        <strain evidence="1 2">LBM18003</strain>
    </source>
</reference>
<organism evidence="1 2">
    <name type="scientific">Caproicibacterium amylolyticum</name>
    <dbReference type="NCBI Taxonomy" id="2766537"/>
    <lineage>
        <taxon>Bacteria</taxon>
        <taxon>Bacillati</taxon>
        <taxon>Bacillota</taxon>
        <taxon>Clostridia</taxon>
        <taxon>Eubacteriales</taxon>
        <taxon>Oscillospiraceae</taxon>
        <taxon>Caproicibacterium</taxon>
    </lineage>
</organism>
<name>A0A7G9WFN5_9FIRM</name>
<dbReference type="AlphaFoldDB" id="A0A7G9WFN5"/>
<dbReference type="Pfam" id="PF13646">
    <property type="entry name" value="HEAT_2"/>
    <property type="match status" value="1"/>
</dbReference>
<proteinExistence type="predicted"/>
<sequence length="107" mass="12009">MADIEKMVEKKHWDKLQKKYLNGKTEERLELAKACGSVSADETVNMLVALMQDSDAEVQLAAVASLGKVADDHTTAKLQLLLRQTPKENTRLTQAIETSIRQVRDRT</sequence>
<dbReference type="Proteomes" id="UP000516046">
    <property type="component" value="Chromosome"/>
</dbReference>
<keyword evidence="2" id="KW-1185">Reference proteome</keyword>
<evidence type="ECO:0000313" key="1">
    <source>
        <dbReference type="EMBL" id="QNO17497.1"/>
    </source>
</evidence>
<dbReference type="EMBL" id="CP060696">
    <property type="protein sequence ID" value="QNO17497.1"/>
    <property type="molecule type" value="Genomic_DNA"/>
</dbReference>